<evidence type="ECO:0000259" key="2">
    <source>
        <dbReference type="SMART" id="SM01204"/>
    </source>
</evidence>
<evidence type="ECO:0000313" key="4">
    <source>
        <dbReference type="Proteomes" id="UP000249467"/>
    </source>
</evidence>
<evidence type="ECO:0000313" key="3">
    <source>
        <dbReference type="EMBL" id="PZO37421.1"/>
    </source>
</evidence>
<dbReference type="InterPro" id="IPR013702">
    <property type="entry name" value="FIST_domain_N"/>
</dbReference>
<feature type="domain" description="FIST C-domain" evidence="2">
    <location>
        <begin position="218"/>
        <end position="357"/>
    </location>
</feature>
<evidence type="ECO:0000259" key="1">
    <source>
        <dbReference type="SMART" id="SM00897"/>
    </source>
</evidence>
<gene>
    <name evidence="3" type="ORF">DCF19_19005</name>
</gene>
<organism evidence="3 4">
    <name type="scientific">Pseudanabaena frigida</name>
    <dbReference type="NCBI Taxonomy" id="945775"/>
    <lineage>
        <taxon>Bacteria</taxon>
        <taxon>Bacillati</taxon>
        <taxon>Cyanobacteriota</taxon>
        <taxon>Cyanophyceae</taxon>
        <taxon>Pseudanabaenales</taxon>
        <taxon>Pseudanabaenaceae</taxon>
        <taxon>Pseudanabaena</taxon>
    </lineage>
</organism>
<dbReference type="PANTHER" id="PTHR40252:SF2">
    <property type="entry name" value="BLR0328 PROTEIN"/>
    <property type="match status" value="1"/>
</dbReference>
<dbReference type="Proteomes" id="UP000249467">
    <property type="component" value="Unassembled WGS sequence"/>
</dbReference>
<dbReference type="SMART" id="SM00897">
    <property type="entry name" value="FIST"/>
    <property type="match status" value="1"/>
</dbReference>
<dbReference type="PANTHER" id="PTHR40252">
    <property type="entry name" value="BLR0328 PROTEIN"/>
    <property type="match status" value="1"/>
</dbReference>
<feature type="domain" description="FIST" evidence="1">
    <location>
        <begin position="24"/>
        <end position="217"/>
    </location>
</feature>
<dbReference type="Pfam" id="PF08495">
    <property type="entry name" value="FIST"/>
    <property type="match status" value="1"/>
</dbReference>
<dbReference type="InterPro" id="IPR019494">
    <property type="entry name" value="FIST_C"/>
</dbReference>
<evidence type="ECO:0008006" key="5">
    <source>
        <dbReference type="Google" id="ProtNLM"/>
    </source>
</evidence>
<sequence>MKIEQCRWTVNQGWEPNSPNVNQSAHLVLVFGGTDILKNGNYPQYLRNIYPSATIIGCSTAGEIYSTQVTDDTIVVTAIEFEHTQIKGNYLPITRTSDSFAIGAQLAQSFLTEDLSHLFVLSDGLIVNGSDLIAGLRSQLPDRVTITGGLAGDGSRFAETLILWNELLEKGIVAAIAIYGDRLKIGYGSLGGWTTFGVKRVVTKSQGNVLYELDGLSALELYKKYLGDYAIGLPASGLLFPLSLYNSEGDRSVVRTILSVDEEEQSLTFAGDVPEGSVVQLMQTNFDRLVDGAIGAAQTSTSHIAEGSPDLAILISCVGRKLVLKQRIEEEVDGVREVMGQSTVLTGFYSYGEIAPASLGERCELHNQTMTITTFSEQ</sequence>
<accession>A0A2W4XP90</accession>
<protein>
    <recommendedName>
        <fullName evidence="5">Histidine kinase</fullName>
    </recommendedName>
</protein>
<proteinExistence type="predicted"/>
<reference evidence="3 4" key="2">
    <citation type="submission" date="2018-06" db="EMBL/GenBank/DDBJ databases">
        <title>Metagenomic assembly of (sub)arctic Cyanobacteria and their associated microbiome from non-axenic cultures.</title>
        <authorList>
            <person name="Baurain D."/>
        </authorList>
    </citation>
    <scope>NUCLEOTIDE SEQUENCE [LARGE SCALE GENOMIC DNA]</scope>
    <source>
        <strain evidence="3">ULC066bin1</strain>
    </source>
</reference>
<dbReference type="AlphaFoldDB" id="A0A2W4XP90"/>
<reference evidence="3 4" key="1">
    <citation type="submission" date="2018-04" db="EMBL/GenBank/DDBJ databases">
        <authorList>
            <person name="Go L.Y."/>
            <person name="Mitchell J.A."/>
        </authorList>
    </citation>
    <scope>NUCLEOTIDE SEQUENCE [LARGE SCALE GENOMIC DNA]</scope>
    <source>
        <strain evidence="3">ULC066bin1</strain>
    </source>
</reference>
<comment type="caution">
    <text evidence="3">The sequence shown here is derived from an EMBL/GenBank/DDBJ whole genome shotgun (WGS) entry which is preliminary data.</text>
</comment>
<dbReference type="SMART" id="SM01204">
    <property type="entry name" value="FIST_C"/>
    <property type="match status" value="1"/>
</dbReference>
<name>A0A2W4XP90_9CYAN</name>
<dbReference type="EMBL" id="QBML01000031">
    <property type="protein sequence ID" value="PZO37421.1"/>
    <property type="molecule type" value="Genomic_DNA"/>
</dbReference>
<dbReference type="Pfam" id="PF10442">
    <property type="entry name" value="FIST_C"/>
    <property type="match status" value="1"/>
</dbReference>